<dbReference type="PROSITE" id="PS01219">
    <property type="entry name" value="AMMONIUM_TRANSP"/>
    <property type="match status" value="1"/>
</dbReference>
<feature type="transmembrane region" description="Helical" evidence="9">
    <location>
        <begin position="12"/>
        <end position="32"/>
    </location>
</feature>
<feature type="transmembrane region" description="Helical" evidence="9">
    <location>
        <begin position="229"/>
        <end position="250"/>
    </location>
</feature>
<proteinExistence type="inferred from homology"/>
<evidence type="ECO:0000313" key="12">
    <source>
        <dbReference type="EMBL" id="MEU0150735.1"/>
    </source>
</evidence>
<evidence type="ECO:0000256" key="8">
    <source>
        <dbReference type="ARBA" id="ARBA00050025"/>
    </source>
</evidence>
<keyword evidence="7 9" id="KW-0924">Ammonia transport</keyword>
<dbReference type="NCBIfam" id="TIGR00836">
    <property type="entry name" value="amt"/>
    <property type="match status" value="1"/>
</dbReference>
<feature type="transmembrane region" description="Helical" evidence="9">
    <location>
        <begin position="127"/>
        <end position="149"/>
    </location>
</feature>
<evidence type="ECO:0000256" key="9">
    <source>
        <dbReference type="RuleBase" id="RU362002"/>
    </source>
</evidence>
<dbReference type="InterPro" id="IPR018047">
    <property type="entry name" value="Ammonium_transpt_CS"/>
</dbReference>
<dbReference type="InterPro" id="IPR029020">
    <property type="entry name" value="Ammonium/urea_transptr"/>
</dbReference>
<feature type="transmembrane region" description="Helical" evidence="9">
    <location>
        <begin position="98"/>
        <end position="120"/>
    </location>
</feature>
<comment type="subcellular location">
    <subcellularLocation>
        <location evidence="9">Cell membrane</location>
        <topology evidence="9">Multi-pass membrane protein</topology>
    </subcellularLocation>
    <subcellularLocation>
        <location evidence="1">Membrane</location>
        <topology evidence="1">Multi-pass membrane protein</topology>
    </subcellularLocation>
</comment>
<evidence type="ECO:0000256" key="10">
    <source>
        <dbReference type="SAM" id="MobiDB-lite"/>
    </source>
</evidence>
<dbReference type="Pfam" id="PF00909">
    <property type="entry name" value="Ammonium_transp"/>
    <property type="match status" value="1"/>
</dbReference>
<evidence type="ECO:0000256" key="6">
    <source>
        <dbReference type="ARBA" id="ARBA00023136"/>
    </source>
</evidence>
<evidence type="ECO:0000259" key="11">
    <source>
        <dbReference type="Pfam" id="PF00909"/>
    </source>
</evidence>
<dbReference type="InterPro" id="IPR001905">
    <property type="entry name" value="Ammonium_transpt"/>
</dbReference>
<feature type="transmembrane region" description="Helical" evidence="9">
    <location>
        <begin position="169"/>
        <end position="188"/>
    </location>
</feature>
<dbReference type="Gene3D" id="1.10.3430.10">
    <property type="entry name" value="Ammonium transporter AmtB like domains"/>
    <property type="match status" value="1"/>
</dbReference>
<keyword evidence="4 9" id="KW-0812">Transmembrane</keyword>
<feature type="transmembrane region" description="Helical" evidence="9">
    <location>
        <begin position="44"/>
        <end position="65"/>
    </location>
</feature>
<dbReference type="InterPro" id="IPR024041">
    <property type="entry name" value="NH4_transpt_AmtB-like_dom"/>
</dbReference>
<name>A0ABV2VD71_9ACTN</name>
<dbReference type="EMBL" id="JBEXRX010000003">
    <property type="protein sequence ID" value="MEU0150735.1"/>
    <property type="molecule type" value="Genomic_DNA"/>
</dbReference>
<evidence type="ECO:0000256" key="4">
    <source>
        <dbReference type="ARBA" id="ARBA00022692"/>
    </source>
</evidence>
<comment type="similarity">
    <text evidence="2 9">Belongs to the ammonia transporter channel (TC 1.A.11.2) family.</text>
</comment>
<feature type="transmembrane region" description="Helical" evidence="9">
    <location>
        <begin position="280"/>
        <end position="303"/>
    </location>
</feature>
<feature type="region of interest" description="Disordered" evidence="10">
    <location>
        <begin position="426"/>
        <end position="452"/>
    </location>
</feature>
<keyword evidence="3 9" id="KW-0813">Transport</keyword>
<dbReference type="PANTHER" id="PTHR43029:SF10">
    <property type="entry name" value="AMMONIUM TRANSPORTER MEP2"/>
    <property type="match status" value="1"/>
</dbReference>
<accession>A0ABV2VD71</accession>
<gene>
    <name evidence="12" type="ORF">ABZ071_02185</name>
</gene>
<evidence type="ECO:0000313" key="13">
    <source>
        <dbReference type="Proteomes" id="UP001550348"/>
    </source>
</evidence>
<keyword evidence="13" id="KW-1185">Reference proteome</keyword>
<evidence type="ECO:0000256" key="1">
    <source>
        <dbReference type="ARBA" id="ARBA00004141"/>
    </source>
</evidence>
<keyword evidence="5 9" id="KW-1133">Transmembrane helix</keyword>
<comment type="caution">
    <text evidence="12">The sequence shown here is derived from an EMBL/GenBank/DDBJ whole genome shotgun (WGS) entry which is preliminary data.</text>
</comment>
<evidence type="ECO:0000256" key="3">
    <source>
        <dbReference type="ARBA" id="ARBA00022448"/>
    </source>
</evidence>
<reference evidence="12 13" key="1">
    <citation type="submission" date="2024-06" db="EMBL/GenBank/DDBJ databases">
        <title>The Natural Products Discovery Center: Release of the First 8490 Sequenced Strains for Exploring Actinobacteria Biosynthetic Diversity.</title>
        <authorList>
            <person name="Kalkreuter E."/>
            <person name="Kautsar S.A."/>
            <person name="Yang D."/>
            <person name="Bader C.D."/>
            <person name="Teijaro C.N."/>
            <person name="Fluegel L."/>
            <person name="Davis C.M."/>
            <person name="Simpson J.R."/>
            <person name="Lauterbach L."/>
            <person name="Steele A.D."/>
            <person name="Gui C."/>
            <person name="Meng S."/>
            <person name="Li G."/>
            <person name="Viehrig K."/>
            <person name="Ye F."/>
            <person name="Su P."/>
            <person name="Kiefer A.F."/>
            <person name="Nichols A."/>
            <person name="Cepeda A.J."/>
            <person name="Yan W."/>
            <person name="Fan B."/>
            <person name="Jiang Y."/>
            <person name="Adhikari A."/>
            <person name="Zheng C.-J."/>
            <person name="Schuster L."/>
            <person name="Cowan T.M."/>
            <person name="Smanski M.J."/>
            <person name="Chevrette M.G."/>
            <person name="De Carvalho L.P.S."/>
            <person name="Shen B."/>
        </authorList>
    </citation>
    <scope>NUCLEOTIDE SEQUENCE [LARGE SCALE GENOMIC DNA]</scope>
    <source>
        <strain evidence="12 13">NPDC006286</strain>
    </source>
</reference>
<feature type="transmembrane region" description="Helical" evidence="9">
    <location>
        <begin position="257"/>
        <end position="274"/>
    </location>
</feature>
<feature type="transmembrane region" description="Helical" evidence="9">
    <location>
        <begin position="200"/>
        <end position="217"/>
    </location>
</feature>
<evidence type="ECO:0000256" key="2">
    <source>
        <dbReference type="ARBA" id="ARBA00005887"/>
    </source>
</evidence>
<feature type="domain" description="Ammonium transporter AmtB-like" evidence="11">
    <location>
        <begin position="9"/>
        <end position="408"/>
    </location>
</feature>
<sequence length="452" mass="46347">MEIDTGNTAWLLVSTALVLLMTPGLALFYGGLNRSKGMLNMMMMSFSSIGLVSILWLFYGFTVAFGEGGKFIGDLGQYLGTKTFVGESDLWGETGIPLYVFIAFQMMFAVITVALISGALSDRTKFAGWLVFAAGWATLVYFPVAHMVWGGGLIGGDIGALDFAGGTAVHINAGAAALALVLVLGKRVGWPRESAKPHNIPLVALGAGLLWFGWFGFNAGSELTADGVTALAFMNTQVATAAALLGWIVVEWVRDGKPTLVGASSGAVAGLVAITPACAFITPAAAVLLGLVAGAVCALAVGLKYRLGYDDSLDVVGVHFVGGWIGCLWIGLFGTASVSSLVASDGLLVGGDASLLGKQALGALIVTVYSFVIAYALGFVIDKTIGFRISAEAEVEGIDVAEHAESAYDLSPTTGGSGGAFAVAGIGATRPTPEPTDAAEEPAEPVSEKVAG</sequence>
<dbReference type="Proteomes" id="UP001550348">
    <property type="component" value="Unassembled WGS sequence"/>
</dbReference>
<keyword evidence="6 9" id="KW-0472">Membrane</keyword>
<dbReference type="SUPFAM" id="SSF111352">
    <property type="entry name" value="Ammonium transporter"/>
    <property type="match status" value="1"/>
</dbReference>
<evidence type="ECO:0000256" key="5">
    <source>
        <dbReference type="ARBA" id="ARBA00022989"/>
    </source>
</evidence>
<evidence type="ECO:0000256" key="7">
    <source>
        <dbReference type="ARBA" id="ARBA00023177"/>
    </source>
</evidence>
<dbReference type="RefSeq" id="WP_355662928.1">
    <property type="nucleotide sequence ID" value="NZ_JBEXRX010000003.1"/>
</dbReference>
<protein>
    <recommendedName>
        <fullName evidence="8 9">Ammonium transporter</fullName>
    </recommendedName>
</protein>
<dbReference type="PANTHER" id="PTHR43029">
    <property type="entry name" value="AMMONIUM TRANSPORTER MEP2"/>
    <property type="match status" value="1"/>
</dbReference>
<organism evidence="12 13">
    <name type="scientific">Micromonospora fulviviridis</name>
    <dbReference type="NCBI Taxonomy" id="47860"/>
    <lineage>
        <taxon>Bacteria</taxon>
        <taxon>Bacillati</taxon>
        <taxon>Actinomycetota</taxon>
        <taxon>Actinomycetes</taxon>
        <taxon>Micromonosporales</taxon>
        <taxon>Micromonosporaceae</taxon>
        <taxon>Micromonospora</taxon>
    </lineage>
</organism>
<feature type="transmembrane region" description="Helical" evidence="9">
    <location>
        <begin position="360"/>
        <end position="381"/>
    </location>
</feature>
<feature type="transmembrane region" description="Helical" evidence="9">
    <location>
        <begin position="315"/>
        <end position="340"/>
    </location>
</feature>